<keyword evidence="3" id="KW-1185">Reference proteome</keyword>
<dbReference type="AlphaFoldDB" id="A0A151J502"/>
<dbReference type="KEGG" id="tcz:108762942"/>
<keyword evidence="2" id="KW-0808">Transferase</keyword>
<evidence type="ECO:0000313" key="2">
    <source>
        <dbReference type="EMBL" id="KYN17853.1"/>
    </source>
</evidence>
<sequence length="672" mass="78813">MNVLMQRLCHLRGVYSVLLRGSDNGNFAHWVHGALPKHKYSTPSVACIDSGKTLGVHTTTPIIDDENENEDNSGPERIQENAYAHNLFLNSWKYEKIVMQPSTTYAHVTNKEALEILEQDWNLIWTNVEIVSAIKKLSYNFSHNNEEKIKSFEYMKAFSNLKIEKLTNDELMTIMRHLVLFNNHMRHCNFYSNLCMRIDRECMKRFLKLPIEQTLYLCDIIYQMTCRINRYFSQYMWYSIRNIGNKPQKLSPQHLVQILFFLNIHRKPPINMYEFEYHLERCKDELSINELGIAALGFFKTSTKIKSADFLNYIIQRSAAEINEVHSVSIASIIKLVRYSTNLTEMKSLLDLLKILTPYEPHYTLSSLTHIAQACGRTAVYNKELMDRIITRLNKELKIARLKDFERFIYTFTMLDINSSVYQNVIEELRTTWNTIRAFEIQKFPYVASRILGYLTIKSIFPMDLIRYVMAPEFVTKTCHGNYHFLSREYLVLDYSLRIEVPEYDGPFLKPTIRSFLEKKYYDLCLNTNSSSTRANMLFSNVLATCQELFNNTTDISIIRPLPYFTPQDIVLCLNEQNQLMPSEKYLSQFEEIDIKRVDKENSNNVRWIALVIGHPGLLIRNCRNKPTGALAVKMRQLSIIGYKPVMISYMTWDILQSPREKCEYIKSLIIK</sequence>
<protein>
    <submittedName>
        <fullName evidence="2">FAST kinase domain-containing protein 5</fullName>
    </submittedName>
</protein>
<organism evidence="2 3">
    <name type="scientific">Trachymyrmex cornetzi</name>
    <dbReference type="NCBI Taxonomy" id="471704"/>
    <lineage>
        <taxon>Eukaryota</taxon>
        <taxon>Metazoa</taxon>
        <taxon>Ecdysozoa</taxon>
        <taxon>Arthropoda</taxon>
        <taxon>Hexapoda</taxon>
        <taxon>Insecta</taxon>
        <taxon>Pterygota</taxon>
        <taxon>Neoptera</taxon>
        <taxon>Endopterygota</taxon>
        <taxon>Hymenoptera</taxon>
        <taxon>Apocrita</taxon>
        <taxon>Aculeata</taxon>
        <taxon>Formicoidea</taxon>
        <taxon>Formicidae</taxon>
        <taxon>Myrmicinae</taxon>
        <taxon>Trachymyrmex</taxon>
    </lineage>
</organism>
<dbReference type="EMBL" id="KQ980071">
    <property type="protein sequence ID" value="KYN17853.1"/>
    <property type="molecule type" value="Genomic_DNA"/>
</dbReference>
<name>A0A151J502_9HYME</name>
<proteinExistence type="predicted"/>
<dbReference type="OrthoDB" id="10064757at2759"/>
<accession>A0A151J502</accession>
<gene>
    <name evidence="2" type="ORF">ALC57_09846</name>
</gene>
<dbReference type="SMART" id="SM00952">
    <property type="entry name" value="RAP"/>
    <property type="match status" value="1"/>
</dbReference>
<feature type="domain" description="RAP" evidence="1">
    <location>
        <begin position="611"/>
        <end position="669"/>
    </location>
</feature>
<dbReference type="InterPro" id="IPR013584">
    <property type="entry name" value="RAP"/>
</dbReference>
<dbReference type="GO" id="GO:0016301">
    <property type="term" value="F:kinase activity"/>
    <property type="evidence" value="ECO:0007669"/>
    <property type="project" value="UniProtKB-KW"/>
</dbReference>
<evidence type="ECO:0000313" key="3">
    <source>
        <dbReference type="Proteomes" id="UP000078492"/>
    </source>
</evidence>
<reference evidence="2 3" key="1">
    <citation type="submission" date="2015-09" db="EMBL/GenBank/DDBJ databases">
        <title>Trachymyrmex cornetzi WGS genome.</title>
        <authorList>
            <person name="Nygaard S."/>
            <person name="Hu H."/>
            <person name="Boomsma J."/>
            <person name="Zhang G."/>
        </authorList>
    </citation>
    <scope>NUCLEOTIDE SEQUENCE [LARGE SCALE GENOMIC DNA]</scope>
    <source>
        <strain evidence="2">Tcor2-1</strain>
        <tissue evidence="2">Whole body</tissue>
    </source>
</reference>
<evidence type="ECO:0000259" key="1">
    <source>
        <dbReference type="SMART" id="SM00952"/>
    </source>
</evidence>
<keyword evidence="2" id="KW-0418">Kinase</keyword>
<dbReference type="Proteomes" id="UP000078492">
    <property type="component" value="Unassembled WGS sequence"/>
</dbReference>